<accession>A0A5K3FPW0</accession>
<sequence>MGSVSFTVVARNYGEFRGVNGSTRVTVEDGRPYGFFEVSAKLDDCTLQTQPLVNIKPPGLIMANSGFGTKFNIQLCLPVGIYKSSVLRFHGPFQVNTLITSCSIHIVGFTFAGSGIKMDVADLSVTRIVDGYTEVALDNLVVSETATSERCHQLDILAVVILPQLHSSLLPIDSHLDLQFASSTIQSKTAEVPIKIVENDLQSPPDFLLEDISNRSQLISGTSNTLFLAAQTLHADVINVTMQISSTVVEIKRIATTLPIGQKVVPQGRATFTDGKSTTVSLTFGIGENVLAAVPNSSLQETSIILEIDVFVPTTLEENLRFQFQVKASSGPKSDLVEKIYRIQKVHEVISSAFESRMSWNLYLQFSSTAPPRVAIDLATVIEDGEWLRSVVLEFNNSKVKPTAVGVLDFTIVSIGRFPSKGIGNFRVEITPLGFTVAEYTLECHAEVSGSKERLPSRLKFGDWSTLNSAFPNVYSNRGRCSGNTVNFGKVFSSGEPEIFVSVILPLR</sequence>
<dbReference type="AlphaFoldDB" id="A0A5K3FPW0"/>
<evidence type="ECO:0000313" key="1">
    <source>
        <dbReference type="WBParaSite" id="MCU_010105-RA"/>
    </source>
</evidence>
<name>A0A5K3FPW0_MESCO</name>
<dbReference type="WBParaSite" id="MCU_010105-RA">
    <property type="protein sequence ID" value="MCU_010105-RA"/>
    <property type="gene ID" value="MCU_010105"/>
</dbReference>
<protein>
    <submittedName>
        <fullName evidence="1">REJ domain-containing protein</fullName>
    </submittedName>
</protein>
<proteinExistence type="predicted"/>
<organism evidence="1">
    <name type="scientific">Mesocestoides corti</name>
    <name type="common">Flatworm</name>
    <dbReference type="NCBI Taxonomy" id="53468"/>
    <lineage>
        <taxon>Eukaryota</taxon>
        <taxon>Metazoa</taxon>
        <taxon>Spiralia</taxon>
        <taxon>Lophotrochozoa</taxon>
        <taxon>Platyhelminthes</taxon>
        <taxon>Cestoda</taxon>
        <taxon>Eucestoda</taxon>
        <taxon>Cyclophyllidea</taxon>
        <taxon>Mesocestoididae</taxon>
        <taxon>Mesocestoides</taxon>
    </lineage>
</organism>
<reference evidence="1" key="1">
    <citation type="submission" date="2019-11" db="UniProtKB">
        <authorList>
            <consortium name="WormBaseParasite"/>
        </authorList>
    </citation>
    <scope>IDENTIFICATION</scope>
</reference>